<dbReference type="Proteomes" id="UP001490330">
    <property type="component" value="Unassembled WGS sequence"/>
</dbReference>
<evidence type="ECO:0000256" key="1">
    <source>
        <dbReference type="SAM" id="Phobius"/>
    </source>
</evidence>
<reference evidence="2 3" key="1">
    <citation type="submission" date="2024-06" db="EMBL/GenBank/DDBJ databases">
        <title>The Natural Products Discovery Center: Release of the First 8490 Sequenced Strains for Exploring Actinobacteria Biosynthetic Diversity.</title>
        <authorList>
            <person name="Kalkreuter E."/>
            <person name="Kautsar S.A."/>
            <person name="Yang D."/>
            <person name="Bader C.D."/>
            <person name="Teijaro C.N."/>
            <person name="Fluegel L."/>
            <person name="Davis C.M."/>
            <person name="Simpson J.R."/>
            <person name="Lauterbach L."/>
            <person name="Steele A.D."/>
            <person name="Gui C."/>
            <person name="Meng S."/>
            <person name="Li G."/>
            <person name="Viehrig K."/>
            <person name="Ye F."/>
            <person name="Su P."/>
            <person name="Kiefer A.F."/>
            <person name="Nichols A."/>
            <person name="Cepeda A.J."/>
            <person name="Yan W."/>
            <person name="Fan B."/>
            <person name="Jiang Y."/>
            <person name="Adhikari A."/>
            <person name="Zheng C.-J."/>
            <person name="Schuster L."/>
            <person name="Cowan T.M."/>
            <person name="Smanski M.J."/>
            <person name="Chevrette M.G."/>
            <person name="De Carvalho L.P.S."/>
            <person name="Shen B."/>
        </authorList>
    </citation>
    <scope>NUCLEOTIDE SEQUENCE [LARGE SCALE GENOMIC DNA]</scope>
    <source>
        <strain evidence="2 3">NPDC000632</strain>
    </source>
</reference>
<feature type="transmembrane region" description="Helical" evidence="1">
    <location>
        <begin position="33"/>
        <end position="53"/>
    </location>
</feature>
<comment type="caution">
    <text evidence="2">The sequence shown here is derived from an EMBL/GenBank/DDBJ whole genome shotgun (WGS) entry which is preliminary data.</text>
</comment>
<accession>A0ABV1VPJ7</accession>
<evidence type="ECO:0000313" key="2">
    <source>
        <dbReference type="EMBL" id="MER6908413.1"/>
    </source>
</evidence>
<feature type="transmembrane region" description="Helical" evidence="1">
    <location>
        <begin position="7"/>
        <end position="27"/>
    </location>
</feature>
<protein>
    <recommendedName>
        <fullName evidence="4">Integral membrane protein</fullName>
    </recommendedName>
</protein>
<evidence type="ECO:0000313" key="3">
    <source>
        <dbReference type="Proteomes" id="UP001490330"/>
    </source>
</evidence>
<name>A0ABV1VPJ7_9ACTN</name>
<dbReference type="EMBL" id="JBEPCV010000045">
    <property type="protein sequence ID" value="MER6908413.1"/>
    <property type="molecule type" value="Genomic_DNA"/>
</dbReference>
<dbReference type="RefSeq" id="WP_350722000.1">
    <property type="nucleotide sequence ID" value="NZ_JBEPCO010000033.1"/>
</dbReference>
<sequence>MKRVRPYVVLAYAAWWAFVTAVLWVIGELVGEQAGLAACAASAVLVIVIGEAGDRVRRRRDARRVAARRHE</sequence>
<proteinExistence type="predicted"/>
<keyword evidence="3" id="KW-1185">Reference proteome</keyword>
<keyword evidence="1" id="KW-1133">Transmembrane helix</keyword>
<evidence type="ECO:0008006" key="4">
    <source>
        <dbReference type="Google" id="ProtNLM"/>
    </source>
</evidence>
<organism evidence="2 3">
    <name type="scientific">Streptomyces flaveolus</name>
    <dbReference type="NCBI Taxonomy" id="67297"/>
    <lineage>
        <taxon>Bacteria</taxon>
        <taxon>Bacillati</taxon>
        <taxon>Actinomycetota</taxon>
        <taxon>Actinomycetes</taxon>
        <taxon>Kitasatosporales</taxon>
        <taxon>Streptomycetaceae</taxon>
        <taxon>Streptomyces</taxon>
    </lineage>
</organism>
<gene>
    <name evidence="2" type="ORF">ABT322_32685</name>
</gene>
<keyword evidence="1" id="KW-0812">Transmembrane</keyword>
<keyword evidence="1" id="KW-0472">Membrane</keyword>